<proteinExistence type="inferred from homology"/>
<comment type="subcellular location">
    <subcellularLocation>
        <location evidence="1 13">Cell outer membrane</location>
        <topology evidence="1 13">Lipid-anchor</topology>
    </subcellularLocation>
</comment>
<evidence type="ECO:0000256" key="6">
    <source>
        <dbReference type="ARBA" id="ARBA00022729"/>
    </source>
</evidence>
<evidence type="ECO:0000256" key="8">
    <source>
        <dbReference type="ARBA" id="ARBA00023136"/>
    </source>
</evidence>
<comment type="subunit">
    <text evidence="3 13">Monomer.</text>
</comment>
<comment type="function">
    <text evidence="13">Plays a critical role in the incorporation of lipoproteins in the outer membrane after they are released by the LolA protein.</text>
</comment>
<dbReference type="GO" id="GO:0009279">
    <property type="term" value="C:cell outer membrane"/>
    <property type="evidence" value="ECO:0007669"/>
    <property type="project" value="UniProtKB-SubCell"/>
</dbReference>
<protein>
    <recommendedName>
        <fullName evidence="4 13">Outer-membrane lipoprotein LolB</fullName>
    </recommendedName>
</protein>
<keyword evidence="12 13" id="KW-0449">Lipoprotein</keyword>
<dbReference type="STRING" id="634436.SAMN05216361_2240"/>
<evidence type="ECO:0000256" key="10">
    <source>
        <dbReference type="ARBA" id="ARBA00023186"/>
    </source>
</evidence>
<keyword evidence="15" id="KW-1185">Reference proteome</keyword>
<accession>A0A1M5JT44</accession>
<dbReference type="InterPro" id="IPR029046">
    <property type="entry name" value="LolA/LolB/LppX"/>
</dbReference>
<dbReference type="CDD" id="cd16326">
    <property type="entry name" value="LolB"/>
    <property type="match status" value="1"/>
</dbReference>
<dbReference type="AlphaFoldDB" id="A0A1M5JT44"/>
<dbReference type="NCBIfam" id="TIGR00548">
    <property type="entry name" value="lolB"/>
    <property type="match status" value="1"/>
</dbReference>
<keyword evidence="8 13" id="KW-0472">Membrane</keyword>
<dbReference type="GO" id="GO:0044874">
    <property type="term" value="P:lipoprotein localization to outer membrane"/>
    <property type="evidence" value="ECO:0007669"/>
    <property type="project" value="UniProtKB-UniRule"/>
</dbReference>
<reference evidence="15" key="1">
    <citation type="submission" date="2016-11" db="EMBL/GenBank/DDBJ databases">
        <authorList>
            <person name="Varghese N."/>
            <person name="Submissions S."/>
        </authorList>
    </citation>
    <scope>NUCLEOTIDE SEQUENCE [LARGE SCALE GENOMIC DNA]</scope>
    <source>
        <strain evidence="15">CGMCC 1.8995</strain>
    </source>
</reference>
<evidence type="ECO:0000256" key="5">
    <source>
        <dbReference type="ARBA" id="ARBA00022448"/>
    </source>
</evidence>
<evidence type="ECO:0000256" key="1">
    <source>
        <dbReference type="ARBA" id="ARBA00004459"/>
    </source>
</evidence>
<keyword evidence="7 13" id="KW-0653">Protein transport</keyword>
<dbReference type="PROSITE" id="PS51257">
    <property type="entry name" value="PROKAR_LIPOPROTEIN"/>
    <property type="match status" value="1"/>
</dbReference>
<evidence type="ECO:0000256" key="4">
    <source>
        <dbReference type="ARBA" id="ARBA00016202"/>
    </source>
</evidence>
<dbReference type="Gene3D" id="2.50.20.10">
    <property type="entry name" value="Lipoprotein localisation LolA/LolB/LppX"/>
    <property type="match status" value="1"/>
</dbReference>
<keyword evidence="9 13" id="KW-0564">Palmitate</keyword>
<dbReference type="RefSeq" id="WP_073322822.1">
    <property type="nucleotide sequence ID" value="NZ_FQWD01000003.1"/>
</dbReference>
<keyword evidence="5 13" id="KW-0813">Transport</keyword>
<name>A0A1M5JT44_9ALTE</name>
<evidence type="ECO:0000313" key="14">
    <source>
        <dbReference type="EMBL" id="SHG43575.1"/>
    </source>
</evidence>
<evidence type="ECO:0000256" key="2">
    <source>
        <dbReference type="ARBA" id="ARBA00009696"/>
    </source>
</evidence>
<gene>
    <name evidence="13" type="primary">lolB</name>
    <name evidence="14" type="ORF">SAMN05216361_2240</name>
</gene>
<evidence type="ECO:0000256" key="3">
    <source>
        <dbReference type="ARBA" id="ARBA00011245"/>
    </source>
</evidence>
<evidence type="ECO:0000256" key="11">
    <source>
        <dbReference type="ARBA" id="ARBA00023237"/>
    </source>
</evidence>
<dbReference type="SUPFAM" id="SSF89392">
    <property type="entry name" value="Prokaryotic lipoproteins and lipoprotein localization factors"/>
    <property type="match status" value="1"/>
</dbReference>
<evidence type="ECO:0000256" key="9">
    <source>
        <dbReference type="ARBA" id="ARBA00023139"/>
    </source>
</evidence>
<dbReference type="EMBL" id="FQWD01000003">
    <property type="protein sequence ID" value="SHG43575.1"/>
    <property type="molecule type" value="Genomic_DNA"/>
</dbReference>
<evidence type="ECO:0000256" key="12">
    <source>
        <dbReference type="ARBA" id="ARBA00023288"/>
    </source>
</evidence>
<evidence type="ECO:0000256" key="13">
    <source>
        <dbReference type="HAMAP-Rule" id="MF_00233"/>
    </source>
</evidence>
<dbReference type="InterPro" id="IPR004565">
    <property type="entry name" value="OM_lipoprot_LolB"/>
</dbReference>
<dbReference type="HAMAP" id="MF_00233">
    <property type="entry name" value="LolB"/>
    <property type="match status" value="1"/>
</dbReference>
<dbReference type="Pfam" id="PF03550">
    <property type="entry name" value="LolB"/>
    <property type="match status" value="1"/>
</dbReference>
<sequence length="200" mass="22668">MLRHLFVGFLIVLVSGCAARLPQPEGQIDLPEQLAKLRQISTWEISGKLAIKHPDQSLSANLRWQTQQPDFEFRLSNFLGITLVDMQNTRDGAVLEADGETYTDPSASLLLYQMTGWDIPVNQLLSWIKGVPKTGDIYQLDEHGLVSELKPACQQCAGWIVSYGRYQQVDDVWLPHALTLTNPLQPDHSIKIRIYKWTLN</sequence>
<dbReference type="GO" id="GO:0015031">
    <property type="term" value="P:protein transport"/>
    <property type="evidence" value="ECO:0007669"/>
    <property type="project" value="UniProtKB-KW"/>
</dbReference>
<evidence type="ECO:0000256" key="7">
    <source>
        <dbReference type="ARBA" id="ARBA00022927"/>
    </source>
</evidence>
<dbReference type="Proteomes" id="UP000184520">
    <property type="component" value="Unassembled WGS sequence"/>
</dbReference>
<evidence type="ECO:0000313" key="15">
    <source>
        <dbReference type="Proteomes" id="UP000184520"/>
    </source>
</evidence>
<keyword evidence="10 13" id="KW-0143">Chaperone</keyword>
<keyword evidence="11 13" id="KW-0998">Cell outer membrane</keyword>
<organism evidence="14 15">
    <name type="scientific">Marisediminitalea aggregata</name>
    <dbReference type="NCBI Taxonomy" id="634436"/>
    <lineage>
        <taxon>Bacteria</taxon>
        <taxon>Pseudomonadati</taxon>
        <taxon>Pseudomonadota</taxon>
        <taxon>Gammaproteobacteria</taxon>
        <taxon>Alteromonadales</taxon>
        <taxon>Alteromonadaceae</taxon>
        <taxon>Marisediminitalea</taxon>
    </lineage>
</organism>
<keyword evidence="6 13" id="KW-0732">Signal</keyword>
<comment type="similarity">
    <text evidence="2 13">Belongs to the LolB family.</text>
</comment>